<dbReference type="PANTHER" id="PTHR10855:SF2">
    <property type="entry name" value="COP9 SIGNALOSOME COMPLEX SUBUNIT 4"/>
    <property type="match status" value="1"/>
</dbReference>
<keyword evidence="7" id="KW-0539">Nucleus</keyword>
<dbReference type="InterPro" id="IPR036390">
    <property type="entry name" value="WH_DNA-bd_sf"/>
</dbReference>
<protein>
    <recommendedName>
        <fullName evidence="4">COP9 signalosome complex subunit 4</fullName>
    </recommendedName>
</protein>
<dbReference type="InterPro" id="IPR000717">
    <property type="entry name" value="PCI_dom"/>
</dbReference>
<dbReference type="PROSITE" id="PS50250">
    <property type="entry name" value="PCI"/>
    <property type="match status" value="1"/>
</dbReference>
<evidence type="ECO:0000256" key="1">
    <source>
        <dbReference type="ARBA" id="ARBA00004123"/>
    </source>
</evidence>
<dbReference type="InterPro" id="IPR041406">
    <property type="entry name" value="CSN4_HTH"/>
</dbReference>
<evidence type="ECO:0000256" key="3">
    <source>
        <dbReference type="ARBA" id="ARBA00010417"/>
    </source>
</evidence>
<comment type="subcellular location">
    <subcellularLocation>
        <location evidence="2">Cytoplasm</location>
    </subcellularLocation>
    <subcellularLocation>
        <location evidence="1">Nucleus</location>
    </subcellularLocation>
</comment>
<keyword evidence="10" id="KW-1185">Reference proteome</keyword>
<comment type="caution">
    <text evidence="9">The sequence shown here is derived from an EMBL/GenBank/DDBJ whole genome shotgun (WGS) entry which is preliminary data.</text>
</comment>
<dbReference type="GO" id="GO:0008180">
    <property type="term" value="C:COP9 signalosome"/>
    <property type="evidence" value="ECO:0007669"/>
    <property type="project" value="UniProtKB-KW"/>
</dbReference>
<dbReference type="GO" id="GO:0005829">
    <property type="term" value="C:cytosol"/>
    <property type="evidence" value="ECO:0007669"/>
    <property type="project" value="TreeGrafter"/>
</dbReference>
<comment type="similarity">
    <text evidence="3">Belongs to the CSN4 family.</text>
</comment>
<dbReference type="AlphaFoldDB" id="A0AA35WKZ2"/>
<evidence type="ECO:0000313" key="10">
    <source>
        <dbReference type="Proteomes" id="UP001174909"/>
    </source>
</evidence>
<dbReference type="Pfam" id="PF01399">
    <property type="entry name" value="PCI"/>
    <property type="match status" value="1"/>
</dbReference>
<dbReference type="SUPFAM" id="SSF46785">
    <property type="entry name" value="Winged helix' DNA-binding domain"/>
    <property type="match status" value="1"/>
</dbReference>
<dbReference type="Gene3D" id="1.10.10.10">
    <property type="entry name" value="Winged helix-like DNA-binding domain superfamily/Winged helix DNA-binding domain"/>
    <property type="match status" value="1"/>
</dbReference>
<evidence type="ECO:0000256" key="6">
    <source>
        <dbReference type="ARBA" id="ARBA00022790"/>
    </source>
</evidence>
<dbReference type="Proteomes" id="UP001174909">
    <property type="component" value="Unassembled WGS sequence"/>
</dbReference>
<accession>A0AA35WKZ2</accession>
<evidence type="ECO:0000256" key="2">
    <source>
        <dbReference type="ARBA" id="ARBA00004496"/>
    </source>
</evidence>
<feature type="domain" description="PCI" evidence="8">
    <location>
        <begin position="196"/>
        <end position="365"/>
    </location>
</feature>
<dbReference type="Pfam" id="PF18420">
    <property type="entry name" value="CSN4_RPN5_eIF3a"/>
    <property type="match status" value="1"/>
</dbReference>
<evidence type="ECO:0000313" key="9">
    <source>
        <dbReference type="EMBL" id="CAI8025313.1"/>
    </source>
</evidence>
<reference evidence="9" key="1">
    <citation type="submission" date="2023-03" db="EMBL/GenBank/DDBJ databases">
        <authorList>
            <person name="Steffen K."/>
            <person name="Cardenas P."/>
        </authorList>
    </citation>
    <scope>NUCLEOTIDE SEQUENCE</scope>
</reference>
<dbReference type="SMART" id="SM00088">
    <property type="entry name" value="PINT"/>
    <property type="match status" value="1"/>
</dbReference>
<organism evidence="9 10">
    <name type="scientific">Geodia barretti</name>
    <name type="common">Barrett's horny sponge</name>
    <dbReference type="NCBI Taxonomy" id="519541"/>
    <lineage>
        <taxon>Eukaryota</taxon>
        <taxon>Metazoa</taxon>
        <taxon>Porifera</taxon>
        <taxon>Demospongiae</taxon>
        <taxon>Heteroscleromorpha</taxon>
        <taxon>Tetractinellida</taxon>
        <taxon>Astrophorina</taxon>
        <taxon>Geodiidae</taxon>
        <taxon>Geodia</taxon>
    </lineage>
</organism>
<dbReference type="InterPro" id="IPR054559">
    <property type="entry name" value="PSMD12-CSN4-like_N"/>
</dbReference>
<dbReference type="InterPro" id="IPR036388">
    <property type="entry name" value="WH-like_DNA-bd_sf"/>
</dbReference>
<dbReference type="InterPro" id="IPR040134">
    <property type="entry name" value="PSMD12/CSN4"/>
</dbReference>
<proteinExistence type="inferred from homology"/>
<dbReference type="PANTHER" id="PTHR10855">
    <property type="entry name" value="26S PROTEASOME NON-ATPASE REGULATORY SUBUNIT 12/COP9 SIGNALOSOME COMPLEX SUBUNIT 4"/>
    <property type="match status" value="1"/>
</dbReference>
<dbReference type="FunFam" id="1.10.10.10:FF:000190">
    <property type="entry name" value="COP9 signalosome complex subunit 4"/>
    <property type="match status" value="1"/>
</dbReference>
<dbReference type="EMBL" id="CASHTH010002139">
    <property type="protein sequence ID" value="CAI8025313.1"/>
    <property type="molecule type" value="Genomic_DNA"/>
</dbReference>
<keyword evidence="6" id="KW-0736">Signalosome</keyword>
<evidence type="ECO:0000256" key="7">
    <source>
        <dbReference type="ARBA" id="ARBA00023242"/>
    </source>
</evidence>
<keyword evidence="5" id="KW-0963">Cytoplasm</keyword>
<evidence type="ECO:0000256" key="4">
    <source>
        <dbReference type="ARBA" id="ARBA00014881"/>
    </source>
</evidence>
<sequence>MASVAEKLKKLKPTGKNVVEKYKEVLDFALISVKSSGEQQQGIQLFLTAVSDEALGIVNSKSLLSAFAESIPGIRDDGVARSVSEFALARIQGRIVSFEEQATQIRLALATVLERQQELRASAEALCGIPMESGQKIYSATFKMEVYLRIAKLFLEEGEHVSAEAYINRAGMLQSDVDQNSLHVIYRMCSARMADFRRKFTDAARRYIHLSYDPAIHPDEKQFLLKCAMICAILSQAGQQRSKQLATLYKDERCQQLPAFSLLEKMYLDRIIRPVEMEDFAALLAPHHKATTADGSSILDRAVIEHNILSASKLYNNISFEELGRLLAIPPAKAEKVAARMISEGRMSGTIDQIDGIVYFKKQEMMVVWDGRIRNVCFLLNSIVDNISACHPQWLAASLDEQMAH</sequence>
<evidence type="ECO:0000256" key="5">
    <source>
        <dbReference type="ARBA" id="ARBA00022490"/>
    </source>
</evidence>
<dbReference type="Pfam" id="PF22241">
    <property type="entry name" value="PSMD12-CSN4_N"/>
    <property type="match status" value="1"/>
</dbReference>
<gene>
    <name evidence="9" type="ORF">GBAR_LOCUS14636</name>
</gene>
<name>A0AA35WKZ2_GEOBA</name>
<evidence type="ECO:0000259" key="8">
    <source>
        <dbReference type="PROSITE" id="PS50250"/>
    </source>
</evidence>